<dbReference type="InParanoid" id="Q0U616"/>
<name>Q0U616_PHANO</name>
<dbReference type="HOGENOM" id="CLU_325971_0_0_1"/>
<evidence type="ECO:0000256" key="1">
    <source>
        <dbReference type="PROSITE-ProRule" id="PRU00023"/>
    </source>
</evidence>
<feature type="repeat" description="ANK" evidence="1">
    <location>
        <begin position="315"/>
        <end position="341"/>
    </location>
</feature>
<dbReference type="PROSITE" id="PS50297">
    <property type="entry name" value="ANK_REP_REGION"/>
    <property type="match status" value="1"/>
</dbReference>
<dbReference type="GeneID" id="5979929"/>
<evidence type="ECO:0000313" key="2">
    <source>
        <dbReference type="EMBL" id="EAT79598.1"/>
    </source>
</evidence>
<proteinExistence type="predicted"/>
<dbReference type="PROSITE" id="PS50088">
    <property type="entry name" value="ANK_REPEAT"/>
    <property type="match status" value="1"/>
</dbReference>
<evidence type="ECO:0000313" key="3">
    <source>
        <dbReference type="Proteomes" id="UP000001055"/>
    </source>
</evidence>
<dbReference type="OMA" id="PNTWIQW"/>
<dbReference type="VEuPathDB" id="FungiDB:JI435_127980"/>
<dbReference type="eggNOG" id="ENOG502SK1J">
    <property type="taxonomic scope" value="Eukaryota"/>
</dbReference>
<dbReference type="EMBL" id="CH445348">
    <property type="protein sequence ID" value="EAT79598.1"/>
    <property type="molecule type" value="Genomic_DNA"/>
</dbReference>
<keyword evidence="1" id="KW-0040">ANK repeat</keyword>
<dbReference type="SMART" id="SM00248">
    <property type="entry name" value="ANK"/>
    <property type="match status" value="1"/>
</dbReference>
<dbReference type="KEGG" id="pno:SNOG_12798"/>
<dbReference type="SUPFAM" id="SSF48403">
    <property type="entry name" value="Ankyrin repeat"/>
    <property type="match status" value="1"/>
</dbReference>
<dbReference type="Gene3D" id="1.25.40.20">
    <property type="entry name" value="Ankyrin repeat-containing domain"/>
    <property type="match status" value="1"/>
</dbReference>
<dbReference type="InterPro" id="IPR036770">
    <property type="entry name" value="Ankyrin_rpt-contain_sf"/>
</dbReference>
<protein>
    <submittedName>
        <fullName evidence="2">Uncharacterized protein</fullName>
    </submittedName>
</protein>
<dbReference type="AlphaFoldDB" id="Q0U616"/>
<dbReference type="InterPro" id="IPR002110">
    <property type="entry name" value="Ankyrin_rpt"/>
</dbReference>
<accession>Q0U616</accession>
<dbReference type="RefSeq" id="XP_001803016.1">
    <property type="nucleotide sequence ID" value="XM_001802964.1"/>
</dbReference>
<dbReference type="Pfam" id="PF12796">
    <property type="entry name" value="Ank_2"/>
    <property type="match status" value="1"/>
</dbReference>
<gene>
    <name evidence="2" type="ORF">SNOG_12798</name>
</gene>
<sequence length="725" mass="81901">MAAFLTGTLFKQSIAVVSIALQLTESCIKLYKFWESIEDGPQEIAAIREDLQYLISIFREIESNNGHVGDCILEGIQYCRIRIVSQTQKNTFSTGKHLLGLPQDQARVPNSEQHYLRYLPETAHKATDDALTSFERCFPPKTLATQQMKELFLHAIGQTTIATFESDSLEIFAQDTYMVDDSGAIRSRTYVYSESLRFRVRHRALKFSTILGCVWIRTTIISVPDGSGDAQQRLQCITSFSFYPSRWLQLIGIAKGLEVIMASTARSWVFNCKLTITHAVPEDSLIFDLCRSGQTRAVEILFSKGLASVMDTSPKGWKPLHFAAASGHVDLCALLIKAGADKTALVYEGPSSSIRISMLRLFSDCIDISDSTSDGWTVHEWLKRTFARERVPISQNSVTWLLGATANEQYVDLTPRIAWIGLQHAVRSVICHAQHSRILQRILDLSDSDHNALNQQHFNSISSLLALKVSGQVLLPMALTAGSFLRIRGFDWAHDYMTHKQYMQALPSIYSAWCYAVLDCVETLERSMDMEFEKCLQQLGWNRQHFLDAMSHTHTDTRKITESPEDSACIRCCSDYRAFPEGLVAPHWIAVSECVRTQHAMDCICQEASEHTSSSTHAVLRDYYDRKYIGSDDAEDSDNEDSFYDAAPYAFDESFLASVNPSITFFNIATLLYRAQGRAWMGKYAVNDRLCATCFLQQENYIDHDGLIADFPPVPDHFTRIESHQ</sequence>
<organism evidence="2 3">
    <name type="scientific">Phaeosphaeria nodorum (strain SN15 / ATCC MYA-4574 / FGSC 10173)</name>
    <name type="common">Glume blotch fungus</name>
    <name type="synonym">Parastagonospora nodorum</name>
    <dbReference type="NCBI Taxonomy" id="321614"/>
    <lineage>
        <taxon>Eukaryota</taxon>
        <taxon>Fungi</taxon>
        <taxon>Dikarya</taxon>
        <taxon>Ascomycota</taxon>
        <taxon>Pezizomycotina</taxon>
        <taxon>Dothideomycetes</taxon>
        <taxon>Pleosporomycetidae</taxon>
        <taxon>Pleosporales</taxon>
        <taxon>Pleosporineae</taxon>
        <taxon>Phaeosphaeriaceae</taxon>
        <taxon>Parastagonospora</taxon>
    </lineage>
</organism>
<reference evidence="3" key="1">
    <citation type="journal article" date="2007" name="Plant Cell">
        <title>Dothideomycete-plant interactions illuminated by genome sequencing and EST analysis of the wheat pathogen Stagonospora nodorum.</title>
        <authorList>
            <person name="Hane J.K."/>
            <person name="Lowe R.G."/>
            <person name="Solomon P.S."/>
            <person name="Tan K.C."/>
            <person name="Schoch C.L."/>
            <person name="Spatafora J.W."/>
            <person name="Crous P.W."/>
            <person name="Kodira C."/>
            <person name="Birren B.W."/>
            <person name="Galagan J.E."/>
            <person name="Torriani S.F."/>
            <person name="McDonald B.A."/>
            <person name="Oliver R.P."/>
        </authorList>
    </citation>
    <scope>NUCLEOTIDE SEQUENCE [LARGE SCALE GENOMIC DNA]</scope>
    <source>
        <strain evidence="3">SN15 / ATCC MYA-4574 / FGSC 10173</strain>
    </source>
</reference>
<dbReference type="STRING" id="321614.Q0U616"/>
<dbReference type="Proteomes" id="UP000001055">
    <property type="component" value="Unassembled WGS sequence"/>
</dbReference>